<dbReference type="EMBL" id="JAACJL010000058">
    <property type="protein sequence ID" value="KAF4611123.1"/>
    <property type="molecule type" value="Genomic_DNA"/>
</dbReference>
<comment type="caution">
    <text evidence="1">The sequence shown here is derived from an EMBL/GenBank/DDBJ whole genome shotgun (WGS) entry which is preliminary data.</text>
</comment>
<evidence type="ECO:0000313" key="2">
    <source>
        <dbReference type="Proteomes" id="UP000521872"/>
    </source>
</evidence>
<dbReference type="AlphaFoldDB" id="A0A8H4QHM5"/>
<protein>
    <submittedName>
        <fullName evidence="1">Uncharacterized protein</fullName>
    </submittedName>
</protein>
<organism evidence="1 2">
    <name type="scientific">Agrocybe pediades</name>
    <dbReference type="NCBI Taxonomy" id="84607"/>
    <lineage>
        <taxon>Eukaryota</taxon>
        <taxon>Fungi</taxon>
        <taxon>Dikarya</taxon>
        <taxon>Basidiomycota</taxon>
        <taxon>Agaricomycotina</taxon>
        <taxon>Agaricomycetes</taxon>
        <taxon>Agaricomycetidae</taxon>
        <taxon>Agaricales</taxon>
        <taxon>Agaricineae</taxon>
        <taxon>Strophariaceae</taxon>
        <taxon>Agrocybe</taxon>
    </lineage>
</organism>
<reference evidence="1 2" key="1">
    <citation type="submission" date="2019-12" db="EMBL/GenBank/DDBJ databases">
        <authorList>
            <person name="Floudas D."/>
            <person name="Bentzer J."/>
            <person name="Ahren D."/>
            <person name="Johansson T."/>
            <person name="Persson P."/>
            <person name="Tunlid A."/>
        </authorList>
    </citation>
    <scope>NUCLEOTIDE SEQUENCE [LARGE SCALE GENOMIC DNA]</scope>
    <source>
        <strain evidence="1 2">CBS 102.39</strain>
    </source>
</reference>
<dbReference type="Proteomes" id="UP000521872">
    <property type="component" value="Unassembled WGS sequence"/>
</dbReference>
<evidence type="ECO:0000313" key="1">
    <source>
        <dbReference type="EMBL" id="KAF4611123.1"/>
    </source>
</evidence>
<sequence length="456" mass="52588">MPPTLPLELCQQILEELSLLASCKRQTEHDREEYRRALRECILVSRAFRHSVLKHIYEHIDISNVDVSIGAISDYILKLRELFEPPPNSQLNGIGRYVKNLTIFLNDPPPRWVKETTPETLSTIDDVTRDENFVEVLRHLRGEDYGITSCTISLWSGPIQIPLPGLFPWTNLSLDFRNAFYDLVHSPTLTSLDIRNIFLLPTRFLEGTHLTYLRSQNSPELPYHIVYLVENAIQQEDVVYPELETLVTDNTYPSQFLPGLVRNLKEYVTVVNEEAPFSIQVARTTKTIEIAANSLKRVHINHYGNMPLYSFDLSDLPHLTSFSHHHTRDSAYEFEDGDIARLYQLLDTKAPLQSLMSLGILVNYREFLVSNTFLTPFGELESSWKMIADLLSSSKKFPALVQLAVTILVNVEVESYYDFDLDLFQWECRDRLEQCFAQLPSRIAFRLKVNAHLSLL</sequence>
<gene>
    <name evidence="1" type="ORF">D9613_007171</name>
</gene>
<proteinExistence type="predicted"/>
<keyword evidence="2" id="KW-1185">Reference proteome</keyword>
<accession>A0A8H4QHM5</accession>
<name>A0A8H4QHM5_9AGAR</name>